<keyword evidence="2" id="KW-1185">Reference proteome</keyword>
<name>A0AC61QHQ0_9BACT</name>
<dbReference type="Proteomes" id="UP000294588">
    <property type="component" value="Unassembled WGS sequence"/>
</dbReference>
<organism evidence="1 2">
    <name type="scientific">Candidatus Syntrophosphaera thermopropionivorans</name>
    <dbReference type="NCBI Taxonomy" id="2593015"/>
    <lineage>
        <taxon>Bacteria</taxon>
        <taxon>Pseudomonadati</taxon>
        <taxon>Candidatus Cloacimonadota</taxon>
        <taxon>Candidatus Cloacimonadia</taxon>
        <taxon>Candidatus Cloacimonadales</taxon>
        <taxon>Candidatus Cloacimonadaceae</taxon>
        <taxon>Candidatus Syntrophosphaera</taxon>
    </lineage>
</organism>
<gene>
    <name evidence="1" type="ORF">E0946_06740</name>
</gene>
<reference evidence="1" key="1">
    <citation type="submission" date="2019-03" db="EMBL/GenBank/DDBJ databases">
        <title>Candidatus Syntrophosphaera thermopropionivorans: a novel player in syntrophic propionate oxidation during anaerobic digestion.</title>
        <authorList>
            <person name="Dyksma S."/>
        </authorList>
    </citation>
    <scope>NUCLEOTIDE SEQUENCE</scope>
    <source>
        <strain evidence="1">W5</strain>
    </source>
</reference>
<comment type="caution">
    <text evidence="1">The sequence shown here is derived from an EMBL/GenBank/DDBJ whole genome shotgun (WGS) entry which is preliminary data.</text>
</comment>
<sequence>MDLINMNCIMHIPWKMIDESVAASEIRPRKMKKAFEDMGYNVFFITGTAAERNRQIKELKRRIELGENYDFLYSESSTLPMQLTESHHLPTHPLTDVKLFELAQRKGIPIGLFYRDFYWAFPEIHRFGKIKTYYANFFHKLDLKIYNHYLNIIYFPGDQYDKLLKKIKYLDDKLEFHFLPSGVDLSYQHYDSPNNYFAYIGEIEPGRHNLKVLMQTFNLFPQYELRICIPEKSWEKNKSYYEQFLSPNIKILHLVNEEAQDFLSYAKYAFFYFPDDEYRNYALPYKLFEYVGHNLPIICNESDYSGAMVKKLGIGYPIPHSVEALTEWLHNIPSEEDYKQMCAHIELIKKENSWQKRAETVRDTLIKYRKRT</sequence>
<proteinExistence type="predicted"/>
<evidence type="ECO:0000313" key="2">
    <source>
        <dbReference type="Proteomes" id="UP000294588"/>
    </source>
</evidence>
<protein>
    <submittedName>
        <fullName evidence="1">Glycosyltransferase family 1 protein</fullName>
    </submittedName>
</protein>
<accession>A0AC61QHQ0</accession>
<evidence type="ECO:0000313" key="1">
    <source>
        <dbReference type="EMBL" id="TDF72485.1"/>
    </source>
</evidence>
<dbReference type="EMBL" id="SMOG01000032">
    <property type="protein sequence ID" value="TDF72485.1"/>
    <property type="molecule type" value="Genomic_DNA"/>
</dbReference>